<dbReference type="Pfam" id="PF08817">
    <property type="entry name" value="YukD"/>
    <property type="match status" value="1"/>
</dbReference>
<keyword evidence="2" id="KW-1185">Reference proteome</keyword>
<gene>
    <name evidence="1" type="ORF">EBN88_27135</name>
</gene>
<dbReference type="AlphaFoldDB" id="A0A3M2KWC9"/>
<comment type="caution">
    <text evidence="1">The sequence shown here is derived from an EMBL/GenBank/DDBJ whole genome shotgun (WGS) entry which is preliminary data.</text>
</comment>
<accession>A0A3M2KWC9</accession>
<organism evidence="1 2">
    <name type="scientific">Streptomyces triticirhizae</name>
    <dbReference type="NCBI Taxonomy" id="2483353"/>
    <lineage>
        <taxon>Bacteria</taxon>
        <taxon>Bacillati</taxon>
        <taxon>Actinomycetota</taxon>
        <taxon>Actinomycetes</taxon>
        <taxon>Kitasatosporales</taxon>
        <taxon>Streptomycetaceae</taxon>
        <taxon>Streptomyces</taxon>
    </lineage>
</organism>
<reference evidence="1 2" key="1">
    <citation type="submission" date="2018-10" db="EMBL/GenBank/DDBJ databases">
        <title>Isolation, diversity and antifungal activity of actinobacteria from wheat.</title>
        <authorList>
            <person name="Han C."/>
        </authorList>
    </citation>
    <scope>NUCLEOTIDE SEQUENCE [LARGE SCALE GENOMIC DNA]</scope>
    <source>
        <strain evidence="1 2">NEAU-YY642</strain>
    </source>
</reference>
<feature type="non-terminal residue" evidence="1">
    <location>
        <position position="152"/>
    </location>
</feature>
<evidence type="ECO:0000313" key="2">
    <source>
        <dbReference type="Proteomes" id="UP000278673"/>
    </source>
</evidence>
<dbReference type="RefSeq" id="WP_199742503.1">
    <property type="nucleotide sequence ID" value="NZ_RFFJ01000252.1"/>
</dbReference>
<dbReference type="EMBL" id="RFFJ01000252">
    <property type="protein sequence ID" value="RMI29789.1"/>
    <property type="molecule type" value="Genomic_DNA"/>
</dbReference>
<protein>
    <submittedName>
        <fullName evidence="1">Type VII secretion integral membrane protein EccD</fullName>
    </submittedName>
</protein>
<sequence>MTTDLDRDPAASGADAPAPQVEFVRVGLAGPAGRADLAVPASVPLARLLPMLLRHSGEDAGPDGGLGHGGWVLRRADGGRLTAAASLAEQDVVEGELLFLCRADDDDPAPPVYDDVVEVVGAHGVRAPWPASATRAGAGALAALAVLAASGA</sequence>
<evidence type="ECO:0000313" key="1">
    <source>
        <dbReference type="EMBL" id="RMI29789.1"/>
    </source>
</evidence>
<dbReference type="InterPro" id="IPR024962">
    <property type="entry name" value="YukD-like"/>
</dbReference>
<dbReference type="Proteomes" id="UP000278673">
    <property type="component" value="Unassembled WGS sequence"/>
</dbReference>
<dbReference type="Gene3D" id="3.10.20.90">
    <property type="entry name" value="Phosphatidylinositol 3-kinase Catalytic Subunit, Chain A, domain 1"/>
    <property type="match status" value="1"/>
</dbReference>
<name>A0A3M2KWC9_9ACTN</name>
<proteinExistence type="predicted"/>